<dbReference type="CDD" id="cd11378">
    <property type="entry name" value="DUF296"/>
    <property type="match status" value="1"/>
</dbReference>
<dbReference type="Pfam" id="PF03479">
    <property type="entry name" value="PCC"/>
    <property type="match status" value="1"/>
</dbReference>
<evidence type="ECO:0000313" key="2">
    <source>
        <dbReference type="EMBL" id="SDH75011.1"/>
    </source>
</evidence>
<dbReference type="SUPFAM" id="SSF117856">
    <property type="entry name" value="AF0104/ALDC/Ptd012-like"/>
    <property type="match status" value="1"/>
</dbReference>
<dbReference type="Gene3D" id="3.30.1330.80">
    <property type="entry name" value="Hypothetical protein, similar to alpha- acetolactate decarboxylase, domain 2"/>
    <property type="match status" value="1"/>
</dbReference>
<reference evidence="3" key="1">
    <citation type="submission" date="2016-10" db="EMBL/GenBank/DDBJ databases">
        <authorList>
            <person name="Varghese N."/>
            <person name="Submissions S."/>
        </authorList>
    </citation>
    <scope>NUCLEOTIDE SEQUENCE [LARGE SCALE GENOMIC DNA]</scope>
    <source>
        <strain evidence="3">Gh-67</strain>
    </source>
</reference>
<name>A0A1G8EYL1_9SPHI</name>
<accession>A0A1G8EYL1</accession>
<dbReference type="EMBL" id="FNCG01000012">
    <property type="protein sequence ID" value="SDH75011.1"/>
    <property type="molecule type" value="Genomic_DNA"/>
</dbReference>
<gene>
    <name evidence="2" type="ORF">SAMN05192573_11293</name>
</gene>
<protein>
    <recommendedName>
        <fullName evidence="1">PPC domain-containing protein</fullName>
    </recommendedName>
</protein>
<dbReference type="Proteomes" id="UP000199705">
    <property type="component" value="Unassembled WGS sequence"/>
</dbReference>
<evidence type="ECO:0000313" key="3">
    <source>
        <dbReference type="Proteomes" id="UP000199705"/>
    </source>
</evidence>
<evidence type="ECO:0000259" key="1">
    <source>
        <dbReference type="PROSITE" id="PS51742"/>
    </source>
</evidence>
<dbReference type="RefSeq" id="WP_091171751.1">
    <property type="nucleotide sequence ID" value="NZ_FNCG01000012.1"/>
</dbReference>
<sequence length="165" mass="17808">MEKLEYRSAASHAEAGNAPAMKVKLLSAAANATTYIISFFKGDEVVSGLAGFALEYGVKSAHFQGIGSAFSVELGWFDFDRLEYEVIKVGIAEVTSLNGNITWYQDKPVVHAHATASERGGLVKGGHLLTMNVGPTVEVIVTVEPTLLNKKLNPEFNATMIDYDL</sequence>
<dbReference type="PROSITE" id="PS51742">
    <property type="entry name" value="PPC"/>
    <property type="match status" value="1"/>
</dbReference>
<dbReference type="STRING" id="551996.SAMN05192573_11293"/>
<dbReference type="PANTHER" id="PTHR34988:SF1">
    <property type="entry name" value="DNA-BINDING PROTEIN"/>
    <property type="match status" value="1"/>
</dbReference>
<keyword evidence="3" id="KW-1185">Reference proteome</keyword>
<proteinExistence type="predicted"/>
<organism evidence="2 3">
    <name type="scientific">Mucilaginibacter gossypii</name>
    <dbReference type="NCBI Taxonomy" id="551996"/>
    <lineage>
        <taxon>Bacteria</taxon>
        <taxon>Pseudomonadati</taxon>
        <taxon>Bacteroidota</taxon>
        <taxon>Sphingobacteriia</taxon>
        <taxon>Sphingobacteriales</taxon>
        <taxon>Sphingobacteriaceae</taxon>
        <taxon>Mucilaginibacter</taxon>
    </lineage>
</organism>
<dbReference type="InterPro" id="IPR005175">
    <property type="entry name" value="PPC_dom"/>
</dbReference>
<dbReference type="AlphaFoldDB" id="A0A1G8EYL1"/>
<feature type="domain" description="PPC" evidence="1">
    <location>
        <begin position="29"/>
        <end position="164"/>
    </location>
</feature>
<dbReference type="PANTHER" id="PTHR34988">
    <property type="entry name" value="PROTEIN, PUTATIVE-RELATED"/>
    <property type="match status" value="1"/>
</dbReference>